<proteinExistence type="predicted"/>
<evidence type="ECO:0000313" key="1">
    <source>
        <dbReference type="EMBL" id="KAJ0051633.1"/>
    </source>
</evidence>
<keyword evidence="2" id="KW-1185">Reference proteome</keyword>
<organism evidence="1 2">
    <name type="scientific">Pistacia integerrima</name>
    <dbReference type="NCBI Taxonomy" id="434235"/>
    <lineage>
        <taxon>Eukaryota</taxon>
        <taxon>Viridiplantae</taxon>
        <taxon>Streptophyta</taxon>
        <taxon>Embryophyta</taxon>
        <taxon>Tracheophyta</taxon>
        <taxon>Spermatophyta</taxon>
        <taxon>Magnoliopsida</taxon>
        <taxon>eudicotyledons</taxon>
        <taxon>Gunneridae</taxon>
        <taxon>Pentapetalae</taxon>
        <taxon>rosids</taxon>
        <taxon>malvids</taxon>
        <taxon>Sapindales</taxon>
        <taxon>Anacardiaceae</taxon>
        <taxon>Pistacia</taxon>
    </lineage>
</organism>
<comment type="caution">
    <text evidence="1">The sequence shown here is derived from an EMBL/GenBank/DDBJ whole genome shotgun (WGS) entry which is preliminary data.</text>
</comment>
<dbReference type="Proteomes" id="UP001163603">
    <property type="component" value="Chromosome 1"/>
</dbReference>
<protein>
    <submittedName>
        <fullName evidence="1">Uncharacterized protein</fullName>
    </submittedName>
</protein>
<name>A0ACC0ZG69_9ROSI</name>
<reference evidence="2" key="1">
    <citation type="journal article" date="2023" name="G3 (Bethesda)">
        <title>Genome assembly and association tests identify interacting loci associated with vigor, precocity, and sex in interspecific pistachio rootstocks.</title>
        <authorList>
            <person name="Palmer W."/>
            <person name="Jacygrad E."/>
            <person name="Sagayaradj S."/>
            <person name="Cavanaugh K."/>
            <person name="Han R."/>
            <person name="Bertier L."/>
            <person name="Beede B."/>
            <person name="Kafkas S."/>
            <person name="Golino D."/>
            <person name="Preece J."/>
            <person name="Michelmore R."/>
        </authorList>
    </citation>
    <scope>NUCLEOTIDE SEQUENCE [LARGE SCALE GENOMIC DNA]</scope>
</reference>
<dbReference type="EMBL" id="CM047736">
    <property type="protein sequence ID" value="KAJ0051633.1"/>
    <property type="molecule type" value="Genomic_DNA"/>
</dbReference>
<evidence type="ECO:0000313" key="2">
    <source>
        <dbReference type="Proteomes" id="UP001163603"/>
    </source>
</evidence>
<accession>A0ACC0ZG69</accession>
<sequence length="719" mass="82197">MAYWSSGSGADTQKLIRGDRGMVAMSDDNIMMKQIIATHTPDGREVDVKPLFFLVQDILNRATFQVDIPEGVQAQMEIEDKSQQAGLFAMIDAISFTIDRISCEIAYKALGGSDAHATTVSLFSLLATYSWDAKLVLTLAAFALNYGEFWLLAQIYPANQLAKSMAILKQLPSLMENTGPLKTRFDALNNLIKAMMDVTKCVIEFKELPSAYIHQDVAAFSTAMTHIPIAVYWTIRSIVACATQITMLTSMGHDYAVSTTESWELSTLAHKLKTIYEHLRKQLATCYQYIEEKKSLEAYQMLLHLFETLHVDNMKILRALIYAKDDLLPLVDGASKKRVSIDVLRRKNVLLLISGLDFSHEELSILEQIYSESRQQAGRLESQFEVVWIPIVDRSIEWNEAMQKQFEILQASMSWYTVHHPTLIEKAVIKFIKEVWHFKNRPILVVLDPQGRVVCPNAIHMMWIWGSNAFPFTSMREEALWKEEAWRLELLVDGIDPMVLNWIREGKYIFLYGGDDLEWIRKFTNAARTVATAARIPLEMVYVGKSTKREQVRRIMASIQIEKLSQAWPDLTMVWFFWTRLESMLFSKIQLGRADDHDPMMQEIKKLLSYDRDGGWAVLSKGSQVVVNGHGTTIVPALLEYDIWKENVPIKGFDVSFKEHHQKLHGIAHPCCRFEFSSHFGRTPQSMTCPECLRLMEKFTTFCCCHDDHVPGIGSSSLY</sequence>
<gene>
    <name evidence="1" type="ORF">Pint_02861</name>
</gene>